<sequence length="222" mass="22996">MKNAVRVLCIAMCSMLAHAQEKRNPGHFTGIDVRGSFNVVLSKGKEGVAIYADKSALEHIKTEVSNGVLALFVEGTHRIKGNVKIEVSYETLAQIILNGSGDITTEGTINTEDLKVQLIGSGDIALTVEARNVKASLDGSGDITLQGKATNLSAGVTGSGNLLAGRLKSGNVQAAVVGSGDCTVFASEAIRARVEGSGDISYYGNPATEDTKVSGSGSIDKK</sequence>
<feature type="region of interest" description="Disordered" evidence="1">
    <location>
        <begin position="201"/>
        <end position="222"/>
    </location>
</feature>
<dbReference type="EMBL" id="CP028811">
    <property type="protein sequence ID" value="AWA30686.1"/>
    <property type="molecule type" value="Genomic_DNA"/>
</dbReference>
<dbReference type="Pfam" id="PF10988">
    <property type="entry name" value="DUF2807"/>
    <property type="match status" value="1"/>
</dbReference>
<dbReference type="PANTHER" id="PTHR39200:SF1">
    <property type="entry name" value="AUTO-TRANSPORTER ADHESIN HEAD GIN DOMAIN-CONTAINING PROTEIN-RELATED"/>
    <property type="match status" value="1"/>
</dbReference>
<dbReference type="OrthoDB" id="5585143at2"/>
<feature type="signal peptide" evidence="2">
    <location>
        <begin position="1"/>
        <end position="19"/>
    </location>
</feature>
<dbReference type="InterPro" id="IPR021255">
    <property type="entry name" value="DUF2807"/>
</dbReference>
<dbReference type="KEGG" id="fmg:HYN48_11645"/>
<feature type="chain" id="PRO_5015397361" evidence="2">
    <location>
        <begin position="20"/>
        <end position="222"/>
    </location>
</feature>
<gene>
    <name evidence="4" type="ORF">HYN48_11645</name>
</gene>
<keyword evidence="5" id="KW-1185">Reference proteome</keyword>
<dbReference type="RefSeq" id="WP_108371907.1">
    <property type="nucleotide sequence ID" value="NZ_CP028811.1"/>
</dbReference>
<dbReference type="Proteomes" id="UP000244193">
    <property type="component" value="Chromosome"/>
</dbReference>
<proteinExistence type="predicted"/>
<keyword evidence="2" id="KW-0732">Signal</keyword>
<dbReference type="AlphaFoldDB" id="A0A2S0RGA1"/>
<evidence type="ECO:0000256" key="2">
    <source>
        <dbReference type="SAM" id="SignalP"/>
    </source>
</evidence>
<evidence type="ECO:0000256" key="1">
    <source>
        <dbReference type="SAM" id="MobiDB-lite"/>
    </source>
</evidence>
<reference evidence="4 5" key="1">
    <citation type="submission" date="2018-04" db="EMBL/GenBank/DDBJ databases">
        <title>Genome sequencing of Flavobacterium sp. HYN0048.</title>
        <authorList>
            <person name="Yi H."/>
            <person name="Baek C."/>
        </authorList>
    </citation>
    <scope>NUCLEOTIDE SEQUENCE [LARGE SCALE GENOMIC DNA]</scope>
    <source>
        <strain evidence="4 5">HYN0048</strain>
    </source>
</reference>
<dbReference type="Gene3D" id="2.160.20.120">
    <property type="match status" value="1"/>
</dbReference>
<feature type="domain" description="Putative auto-transporter adhesin head GIN" evidence="3">
    <location>
        <begin position="27"/>
        <end position="206"/>
    </location>
</feature>
<organism evidence="4 5">
    <name type="scientific">Flavobacterium magnum</name>
    <dbReference type="NCBI Taxonomy" id="2162713"/>
    <lineage>
        <taxon>Bacteria</taxon>
        <taxon>Pseudomonadati</taxon>
        <taxon>Bacteroidota</taxon>
        <taxon>Flavobacteriia</taxon>
        <taxon>Flavobacteriales</taxon>
        <taxon>Flavobacteriaceae</taxon>
        <taxon>Flavobacterium</taxon>
    </lineage>
</organism>
<protein>
    <submittedName>
        <fullName evidence="4">DUF2807 domain-containing protein</fullName>
    </submittedName>
</protein>
<feature type="compositionally biased region" description="Polar residues" evidence="1">
    <location>
        <begin position="213"/>
        <end position="222"/>
    </location>
</feature>
<evidence type="ECO:0000259" key="3">
    <source>
        <dbReference type="Pfam" id="PF10988"/>
    </source>
</evidence>
<name>A0A2S0RGA1_9FLAO</name>
<evidence type="ECO:0000313" key="5">
    <source>
        <dbReference type="Proteomes" id="UP000244193"/>
    </source>
</evidence>
<accession>A0A2S0RGA1</accession>
<evidence type="ECO:0000313" key="4">
    <source>
        <dbReference type="EMBL" id="AWA30686.1"/>
    </source>
</evidence>
<dbReference type="PANTHER" id="PTHR39200">
    <property type="entry name" value="HYPOTHETICAL EXPORTED PROTEIN"/>
    <property type="match status" value="1"/>
</dbReference>